<dbReference type="GO" id="GO:0016491">
    <property type="term" value="F:oxidoreductase activity"/>
    <property type="evidence" value="ECO:0007669"/>
    <property type="project" value="UniProtKB-KW"/>
</dbReference>
<dbReference type="PANTHER" id="PTHR43498:SF1">
    <property type="entry name" value="COB--COM HETERODISULFIDE REDUCTASE IRON-SULFUR SUBUNIT A"/>
    <property type="match status" value="1"/>
</dbReference>
<evidence type="ECO:0000256" key="3">
    <source>
        <dbReference type="ARBA" id="ARBA00023002"/>
    </source>
</evidence>
<dbReference type="InterPro" id="IPR039650">
    <property type="entry name" value="HdrA-like"/>
</dbReference>
<keyword evidence="8" id="KW-1185">Reference proteome</keyword>
<dbReference type="GO" id="GO:0046872">
    <property type="term" value="F:metal ion binding"/>
    <property type="evidence" value="ECO:0007669"/>
    <property type="project" value="UniProtKB-KW"/>
</dbReference>
<evidence type="ECO:0000256" key="6">
    <source>
        <dbReference type="SAM" id="SignalP"/>
    </source>
</evidence>
<keyword evidence="3" id="KW-0560">Oxidoreductase</keyword>
<organism evidence="7 8">
    <name type="scientific">Prosthecobacter debontii</name>
    <dbReference type="NCBI Taxonomy" id="48467"/>
    <lineage>
        <taxon>Bacteria</taxon>
        <taxon>Pseudomonadati</taxon>
        <taxon>Verrucomicrobiota</taxon>
        <taxon>Verrucomicrobiia</taxon>
        <taxon>Verrucomicrobiales</taxon>
        <taxon>Verrucomicrobiaceae</taxon>
        <taxon>Prosthecobacter</taxon>
    </lineage>
</organism>
<proteinExistence type="predicted"/>
<name>A0A1T4X3X1_9BACT</name>
<feature type="signal peptide" evidence="6">
    <location>
        <begin position="1"/>
        <end position="18"/>
    </location>
</feature>
<evidence type="ECO:0000256" key="5">
    <source>
        <dbReference type="ARBA" id="ARBA00023014"/>
    </source>
</evidence>
<dbReference type="GO" id="GO:0051539">
    <property type="term" value="F:4 iron, 4 sulfur cluster binding"/>
    <property type="evidence" value="ECO:0007669"/>
    <property type="project" value="UniProtKB-KW"/>
</dbReference>
<keyword evidence="6" id="KW-0732">Signal</keyword>
<evidence type="ECO:0000313" key="7">
    <source>
        <dbReference type="EMBL" id="SKA84302.1"/>
    </source>
</evidence>
<dbReference type="OrthoDB" id="175522at2"/>
<protein>
    <submittedName>
        <fullName evidence="7">FAD dependent oxidoreductase</fullName>
    </submittedName>
</protein>
<dbReference type="SUPFAM" id="SSF51905">
    <property type="entry name" value="FAD/NAD(P)-binding domain"/>
    <property type="match status" value="1"/>
</dbReference>
<dbReference type="Gene3D" id="3.50.50.60">
    <property type="entry name" value="FAD/NAD(P)-binding domain"/>
    <property type="match status" value="1"/>
</dbReference>
<evidence type="ECO:0000256" key="1">
    <source>
        <dbReference type="ARBA" id="ARBA00022485"/>
    </source>
</evidence>
<keyword evidence="4" id="KW-0408">Iron</keyword>
<accession>A0A1T4X3X1</accession>
<evidence type="ECO:0000313" key="8">
    <source>
        <dbReference type="Proteomes" id="UP000190774"/>
    </source>
</evidence>
<keyword evidence="1" id="KW-0004">4Fe-4S</keyword>
<dbReference type="Proteomes" id="UP000190774">
    <property type="component" value="Unassembled WGS sequence"/>
</dbReference>
<evidence type="ECO:0000256" key="4">
    <source>
        <dbReference type="ARBA" id="ARBA00023004"/>
    </source>
</evidence>
<feature type="chain" id="PRO_5012730236" evidence="6">
    <location>
        <begin position="19"/>
        <end position="600"/>
    </location>
</feature>
<dbReference type="RefSeq" id="WP_078812557.1">
    <property type="nucleotide sequence ID" value="NZ_FUYE01000003.1"/>
</dbReference>
<evidence type="ECO:0000256" key="2">
    <source>
        <dbReference type="ARBA" id="ARBA00022723"/>
    </source>
</evidence>
<dbReference type="InterPro" id="IPR036188">
    <property type="entry name" value="FAD/NAD-bd_sf"/>
</dbReference>
<keyword evidence="2" id="KW-0479">Metal-binding</keyword>
<dbReference type="PANTHER" id="PTHR43498">
    <property type="entry name" value="FERREDOXIN:COB-COM HETERODISULFIDE REDUCTASE SUBUNIT A"/>
    <property type="match status" value="1"/>
</dbReference>
<reference evidence="8" key="1">
    <citation type="submission" date="2017-02" db="EMBL/GenBank/DDBJ databases">
        <authorList>
            <person name="Varghese N."/>
            <person name="Submissions S."/>
        </authorList>
    </citation>
    <scope>NUCLEOTIDE SEQUENCE [LARGE SCALE GENOMIC DNA]</scope>
    <source>
        <strain evidence="8">ATCC 700200</strain>
    </source>
</reference>
<dbReference type="Pfam" id="PF12831">
    <property type="entry name" value="FAD_oxidored"/>
    <property type="match status" value="1"/>
</dbReference>
<dbReference type="STRING" id="48467.SAMN02745166_00999"/>
<sequence>MRLVALSLILAAFTGLSAADLQTDVCIYGATPGGVAAALSAARSGSEVVLVEPTARIGGLLTSGLSHTDFHSLESLTGSFLEFSQKVKAYYVKTYGADSEQVKACFEGTFGEPKVNLLILEQMLAGESRIQIHRGAALEKVEKEGTQIGAIHFKGLSVHAKVFVDGSYEGDLLAKAGVSYHVGREGRDDYGESLAPEKGDSQLQAYNFRFCATDDSANRVPIAAPAGYKREDFLPVLDFLKPGEIERVFGYPSKCIVKAQTPALPNHKYDLNDVSRGLVRLSMPGHNLGWPEGDAAARQAIFAEHLRYNVGLLYFLINDEAVPAHIQEPARAWGWCKDEFTETDHLPPQLYVREARRMTGEHIYVQQDSEHAAGDARAKLFTDSIAMGDYGNNCHGTSHEGPQIGGKHGGELYNPVPPYQIPYGALVPKAAECTNLLVPVALSSSHVGFCALRLEPIWMSLGQATGHAAALAAKSGQSVQDVPVPKLQTLLWADHSATLYVADVPPGHTLFTAVQWWGTAGGLHGLNPMPAKLGQRGKNLHGQYYEANPGHAVELDKALDDATRTRWLELAQKLGVPTSTLTQTKTRGGFIEKAFTAAKP</sequence>
<gene>
    <name evidence="7" type="ORF">SAMN02745166_00999</name>
</gene>
<dbReference type="EMBL" id="FUYE01000003">
    <property type="protein sequence ID" value="SKA84302.1"/>
    <property type="molecule type" value="Genomic_DNA"/>
</dbReference>
<keyword evidence="5" id="KW-0411">Iron-sulfur</keyword>
<dbReference type="AlphaFoldDB" id="A0A1T4X3X1"/>